<dbReference type="EMBL" id="HBIU01027635">
    <property type="protein sequence ID" value="CAE0634012.1"/>
    <property type="molecule type" value="Transcribed_RNA"/>
</dbReference>
<dbReference type="Gene3D" id="3.30.1120.10">
    <property type="match status" value="1"/>
</dbReference>
<dbReference type="CDD" id="cd16029">
    <property type="entry name" value="4-S"/>
    <property type="match status" value="1"/>
</dbReference>
<dbReference type="PANTHER" id="PTHR10342">
    <property type="entry name" value="ARYLSULFATASE"/>
    <property type="match status" value="1"/>
</dbReference>
<keyword evidence="2" id="KW-0106">Calcium</keyword>
<evidence type="ECO:0000256" key="3">
    <source>
        <dbReference type="ARBA" id="ARBA00023180"/>
    </source>
</evidence>
<dbReference type="Gene3D" id="3.40.720.10">
    <property type="entry name" value="Alkaline Phosphatase, subunit A"/>
    <property type="match status" value="1"/>
</dbReference>
<gene>
    <name evidence="7" type="ORF">HAKA00212_LOCUS12726</name>
</gene>
<organism evidence="7">
    <name type="scientific">Heterosigma akashiwo</name>
    <name type="common">Chromophytic alga</name>
    <name type="synonym">Heterosigma carterae</name>
    <dbReference type="NCBI Taxonomy" id="2829"/>
    <lineage>
        <taxon>Eukaryota</taxon>
        <taxon>Sar</taxon>
        <taxon>Stramenopiles</taxon>
        <taxon>Ochrophyta</taxon>
        <taxon>Raphidophyceae</taxon>
        <taxon>Chattonellales</taxon>
        <taxon>Chattonellaceae</taxon>
        <taxon>Heterosigma</taxon>
    </lineage>
</organism>
<dbReference type="GO" id="GO:0008484">
    <property type="term" value="F:sulfuric ester hydrolase activity"/>
    <property type="evidence" value="ECO:0007669"/>
    <property type="project" value="InterPro"/>
</dbReference>
<dbReference type="AlphaFoldDB" id="A0A7S3XW78"/>
<evidence type="ECO:0000256" key="1">
    <source>
        <dbReference type="ARBA" id="ARBA00022723"/>
    </source>
</evidence>
<dbReference type="InterPro" id="IPR047115">
    <property type="entry name" value="ARSB"/>
</dbReference>
<keyword evidence="1" id="KW-0479">Metal-binding</keyword>
<protein>
    <recommendedName>
        <fullName evidence="6">Sulfatase N-terminal domain-containing protein</fullName>
    </recommendedName>
</protein>
<evidence type="ECO:0000313" key="7">
    <source>
        <dbReference type="EMBL" id="CAE0634012.1"/>
    </source>
</evidence>
<feature type="domain" description="Sulfatase N-terminal" evidence="6">
    <location>
        <begin position="80"/>
        <end position="401"/>
    </location>
</feature>
<name>A0A7S3XW78_HETAK</name>
<dbReference type="PANTHER" id="PTHR10342:SF274">
    <property type="entry name" value="ARYLSULFATASE B"/>
    <property type="match status" value="1"/>
</dbReference>
<sequence length="602" mass="67743">MNNPPSAGMASSEEQLTLLPKVQDLSKSSTRSGAKLQYLTAAALTVALFFAVAYSGPASKLRTRFWNQQTELEIRAQKLPNIVFLLVDDQGFNDIGYNSNDMHLTPFLDSLAEDGIKLDRYYTMYTCTPARASILTGKHAIKTGMQYQVLHESAPWGLPLDNVLLPQALKTVGNYRTHHVGKWHLGFYNELYLPHMRGFDTSYGFYAGQEHYYDHNILLTDEPYMDWSFNGEPSPEVLGTHSIELMEKRVNEIIQEASEGEDPLFLYYAHQAIHYPLDGVPDHYLNDEANAELDRLQFEERQGTGELSAGLDVSIKNMVNTLKETGMWENTILIVASDNGGCAGHGGSNWPLRGGKNSVWEGGVRVPAFIHSPMIPQSARNQVFEGYFHTSDWFSTIFSMARLEKWPGVEDLDSVDQWAAISNREIEGERNTILHNIEWNYAAGKTDFRAAVTVGELKLVYGETWDETYDPKIGEGDGVSYSICAKPFSRGTSTTWVFNIQDDPREDTDLSEEIADDDLDKLWKKVDHLNDDVMVEPAFQKDSWDLGCYQAWKDAGNFLVPWHDSPVLFEDGEDGEDPLRDQEPAKYGGGDAHSDSDFDPDP</sequence>
<dbReference type="GO" id="GO:0046872">
    <property type="term" value="F:metal ion binding"/>
    <property type="evidence" value="ECO:0007669"/>
    <property type="project" value="UniProtKB-KW"/>
</dbReference>
<keyword evidence="5" id="KW-0472">Membrane</keyword>
<evidence type="ECO:0000256" key="4">
    <source>
        <dbReference type="SAM" id="MobiDB-lite"/>
    </source>
</evidence>
<accession>A0A7S3XW78</accession>
<evidence type="ECO:0000256" key="5">
    <source>
        <dbReference type="SAM" id="Phobius"/>
    </source>
</evidence>
<dbReference type="SUPFAM" id="SSF53649">
    <property type="entry name" value="Alkaline phosphatase-like"/>
    <property type="match status" value="1"/>
</dbReference>
<keyword evidence="3" id="KW-0325">Glycoprotein</keyword>
<dbReference type="InterPro" id="IPR000917">
    <property type="entry name" value="Sulfatase_N"/>
</dbReference>
<evidence type="ECO:0000259" key="6">
    <source>
        <dbReference type="Pfam" id="PF00884"/>
    </source>
</evidence>
<reference evidence="7" key="1">
    <citation type="submission" date="2021-01" db="EMBL/GenBank/DDBJ databases">
        <authorList>
            <person name="Corre E."/>
            <person name="Pelletier E."/>
            <person name="Niang G."/>
            <person name="Scheremetjew M."/>
            <person name="Finn R."/>
            <person name="Kale V."/>
            <person name="Holt S."/>
            <person name="Cochrane G."/>
            <person name="Meng A."/>
            <person name="Brown T."/>
            <person name="Cohen L."/>
        </authorList>
    </citation>
    <scope>NUCLEOTIDE SEQUENCE</scope>
    <source>
        <strain evidence="7">CCMP3107</strain>
    </source>
</reference>
<keyword evidence="5" id="KW-0812">Transmembrane</keyword>
<dbReference type="InterPro" id="IPR017850">
    <property type="entry name" value="Alkaline_phosphatase_core_sf"/>
</dbReference>
<evidence type="ECO:0000256" key="2">
    <source>
        <dbReference type="ARBA" id="ARBA00022837"/>
    </source>
</evidence>
<feature type="region of interest" description="Disordered" evidence="4">
    <location>
        <begin position="566"/>
        <end position="602"/>
    </location>
</feature>
<keyword evidence="5" id="KW-1133">Transmembrane helix</keyword>
<proteinExistence type="predicted"/>
<dbReference type="Pfam" id="PF00884">
    <property type="entry name" value="Sulfatase"/>
    <property type="match status" value="1"/>
</dbReference>
<feature type="transmembrane region" description="Helical" evidence="5">
    <location>
        <begin position="36"/>
        <end position="54"/>
    </location>
</feature>